<evidence type="ECO:0000256" key="1">
    <source>
        <dbReference type="SAM" id="Coils"/>
    </source>
</evidence>
<feature type="non-terminal residue" evidence="4">
    <location>
        <position position="492"/>
    </location>
</feature>
<feature type="domain" description="AsmA" evidence="3">
    <location>
        <begin position="221"/>
        <end position="391"/>
    </location>
</feature>
<dbReference type="PANTHER" id="PTHR30441:SF4">
    <property type="entry name" value="PROTEIN ASMA"/>
    <property type="match status" value="1"/>
</dbReference>
<feature type="coiled-coil region" evidence="1">
    <location>
        <begin position="457"/>
        <end position="492"/>
    </location>
</feature>
<keyword evidence="5" id="KW-1185">Reference proteome</keyword>
<dbReference type="Pfam" id="PF05170">
    <property type="entry name" value="AsmA"/>
    <property type="match status" value="1"/>
</dbReference>
<accession>A0ABS1E9F0</accession>
<name>A0ABS1E9F0_9GAMM</name>
<dbReference type="EMBL" id="NRSH01000241">
    <property type="protein sequence ID" value="MBK1727712.1"/>
    <property type="molecule type" value="Genomic_DNA"/>
</dbReference>
<feature type="compositionally biased region" description="Gly residues" evidence="2">
    <location>
        <begin position="170"/>
        <end position="191"/>
    </location>
</feature>
<feature type="region of interest" description="Disordered" evidence="2">
    <location>
        <begin position="159"/>
        <end position="197"/>
    </location>
</feature>
<dbReference type="PANTHER" id="PTHR30441">
    <property type="entry name" value="DUF748 DOMAIN-CONTAINING PROTEIN"/>
    <property type="match status" value="1"/>
</dbReference>
<evidence type="ECO:0000313" key="5">
    <source>
        <dbReference type="Proteomes" id="UP000738126"/>
    </source>
</evidence>
<evidence type="ECO:0000256" key="2">
    <source>
        <dbReference type="SAM" id="MobiDB-lite"/>
    </source>
</evidence>
<organism evidence="4 5">
    <name type="scientific">Halorhodospira neutriphila</name>
    <dbReference type="NCBI Taxonomy" id="168379"/>
    <lineage>
        <taxon>Bacteria</taxon>
        <taxon>Pseudomonadati</taxon>
        <taxon>Pseudomonadota</taxon>
        <taxon>Gammaproteobacteria</taxon>
        <taxon>Chromatiales</taxon>
        <taxon>Ectothiorhodospiraceae</taxon>
        <taxon>Halorhodospira</taxon>
    </lineage>
</organism>
<evidence type="ECO:0000313" key="4">
    <source>
        <dbReference type="EMBL" id="MBK1727712.1"/>
    </source>
</evidence>
<reference evidence="4 5" key="1">
    <citation type="journal article" date="2020" name="Microorganisms">
        <title>Osmotic Adaptation and Compatible Solute Biosynthesis of Phototrophic Bacteria as Revealed from Genome Analyses.</title>
        <authorList>
            <person name="Imhoff J.F."/>
            <person name="Rahn T."/>
            <person name="Kunzel S."/>
            <person name="Keller A."/>
            <person name="Neulinger S.C."/>
        </authorList>
    </citation>
    <scope>NUCLEOTIDE SEQUENCE [LARGE SCALE GENOMIC DNA]</scope>
    <source>
        <strain evidence="4 5">DSM 15116</strain>
    </source>
</reference>
<keyword evidence="1" id="KW-0175">Coiled coil</keyword>
<protein>
    <recommendedName>
        <fullName evidence="3">AsmA domain-containing protein</fullName>
    </recommendedName>
</protein>
<evidence type="ECO:0000259" key="3">
    <source>
        <dbReference type="Pfam" id="PF05170"/>
    </source>
</evidence>
<gene>
    <name evidence="4" type="ORF">CKO13_11975</name>
</gene>
<dbReference type="InterPro" id="IPR052894">
    <property type="entry name" value="AsmA-related"/>
</dbReference>
<dbReference type="Proteomes" id="UP000738126">
    <property type="component" value="Unassembled WGS sequence"/>
</dbReference>
<sequence length="492" mass="51376">MGGVRLEDGVLQWRDEASGQAITVDPLNLRLDTLRLGEPATLRVDALIGGEERLELTAEGRLELREGEPWVAADWQLAPLNPKGLLAALGQPAPETADPAALTRLAGEGRVVATPQRLDLERLVLALDGTELQGKAAVDDWGGPAVRFAARIDALDVDRYLPPPPEEGAGAEGGDGGGAAPAGGGAGSGSGEGEEGASPLTALKAVELDFPLAPLRSLRLDGRLEIGELRASGLQLESVAVQLTGADGRLGAESLEAELYQGAYSGSLWLDARGAEPAFELAQTLRGVAFAPLLEDLVGRDWLHGTGRLRLEGAGGGADVGALIEDFDGAGELAVEEGAVLGLNIPQRFREAAARLRGEEPPAPPEESARTDFSSLTASFDIAGGVVRNDDLRMASPVLQAAGQGQADLLAETVDYRLQVTPAEGLSQSEEPLLRRLGGAEVPVAITGPLLAPEIGLNLREALSAEAKERLGALEEELEQEAEQAREQAERE</sequence>
<dbReference type="InterPro" id="IPR007844">
    <property type="entry name" value="AsmA"/>
</dbReference>
<proteinExistence type="predicted"/>
<comment type="caution">
    <text evidence="4">The sequence shown here is derived from an EMBL/GenBank/DDBJ whole genome shotgun (WGS) entry which is preliminary data.</text>
</comment>